<dbReference type="GO" id="GO:0000472">
    <property type="term" value="P:endonucleolytic cleavage to generate mature 5'-end of SSU-rRNA from (SSU-rRNA, 5.8S rRNA, LSU-rRNA)"/>
    <property type="evidence" value="ECO:0007669"/>
    <property type="project" value="TreeGrafter"/>
</dbReference>
<organism evidence="4 5">
    <name type="scientific">Rotaria socialis</name>
    <dbReference type="NCBI Taxonomy" id="392032"/>
    <lineage>
        <taxon>Eukaryota</taxon>
        <taxon>Metazoa</taxon>
        <taxon>Spiralia</taxon>
        <taxon>Gnathifera</taxon>
        <taxon>Rotifera</taxon>
        <taxon>Eurotatoria</taxon>
        <taxon>Bdelloidea</taxon>
        <taxon>Philodinida</taxon>
        <taxon>Philodinidae</taxon>
        <taxon>Rotaria</taxon>
    </lineage>
</organism>
<sequence>MAALSSNTKYYKEAYNLFQQCSQNEDRHDLANKVFDEASSPTSDTVQIAKACSRELEKLLPFVTSPTILSSFFDRLTALELDDLIRDRSACFVLEKLLNYLPNGLSTENEQIRVAYDRLFECVCEHFDDYIKETGTSHIIASTISFLHPLIIPTDNNEYETLIDGGQTERKFFPLSSEWHVIKKIKQIGKLAKKTKNYNELVYATLLRICGYHCKEFYEKLMDKICSKYYTNLNYEHLLDKKSSFIFEVLLEFPSEQRDNIIYPIFFSHIDDFYLHPIGNIFFKHLLLTLNNKELVEKIYQTMADEERFDKLILQSHIHLLITFIRICERFHCHYEELINRINKLINPEKNNINNFITCLLKLRAENSDNQLITKEGSLVVQALLRAEKVDSFTQRSFLSLSGEQISCIACHPSGSHLLCQLILKSKLWPILRQKNFYEKIDEFYTKMASDKAGCWFVTQLWKNARTIDQKLQMAKSMSNDFQNLRSQTYARFITYEMNLTAYCSRPDQWKRSVEIMFYKSNFIIILLFLTILIIPTYSVDIELTILVPASQRECFHQVLGADKTVDVEYEVLAGGDNDINYWFYAPSNRVLQSDFQKRDGHQTLKLEESGEYRFCFDNTFSRFSQKQVYFSLRLVDEHGNNEIDRVTEPWMTDIDRDDLGELQYKIEQIKDTFQRIWDNMESAQRYQKTFNNYEVHDRIIVENNFERVNFWSIINIVLMVTVSIIQVVTIRSLFESKSKYGKFLRGKK</sequence>
<dbReference type="GO" id="GO:0000447">
    <property type="term" value="P:endonucleolytic cleavage in ITS1 to separate SSU-rRNA from 5.8S rRNA and LSU-rRNA from tricistronic rRNA transcript (SSU-rRNA, 5.8S rRNA, LSU-rRNA)"/>
    <property type="evidence" value="ECO:0007669"/>
    <property type="project" value="TreeGrafter"/>
</dbReference>
<dbReference type="AlphaFoldDB" id="A0A817UA36"/>
<evidence type="ECO:0000256" key="1">
    <source>
        <dbReference type="ARBA" id="ARBA00022737"/>
    </source>
</evidence>
<reference evidence="4" key="1">
    <citation type="submission" date="2021-02" db="EMBL/GenBank/DDBJ databases">
        <authorList>
            <person name="Nowell W R."/>
        </authorList>
    </citation>
    <scope>NUCLEOTIDE SEQUENCE</scope>
</reference>
<dbReference type="GO" id="GO:0003723">
    <property type="term" value="F:RNA binding"/>
    <property type="evidence" value="ECO:0007669"/>
    <property type="project" value="InterPro"/>
</dbReference>
<dbReference type="InterPro" id="IPR011989">
    <property type="entry name" value="ARM-like"/>
</dbReference>
<dbReference type="InterPro" id="IPR040000">
    <property type="entry name" value="NOP9"/>
</dbReference>
<dbReference type="InterPro" id="IPR009038">
    <property type="entry name" value="GOLD_dom"/>
</dbReference>
<dbReference type="GO" id="GO:0005730">
    <property type="term" value="C:nucleolus"/>
    <property type="evidence" value="ECO:0007669"/>
    <property type="project" value="TreeGrafter"/>
</dbReference>
<dbReference type="GO" id="GO:0030688">
    <property type="term" value="C:preribosome, small subunit precursor"/>
    <property type="evidence" value="ECO:0007669"/>
    <property type="project" value="TreeGrafter"/>
</dbReference>
<dbReference type="Proteomes" id="UP000663869">
    <property type="component" value="Unassembled WGS sequence"/>
</dbReference>
<dbReference type="InterPro" id="IPR036598">
    <property type="entry name" value="GOLD_dom_sf"/>
</dbReference>
<evidence type="ECO:0000259" key="3">
    <source>
        <dbReference type="PROSITE" id="PS50866"/>
    </source>
</evidence>
<dbReference type="Pfam" id="PF22493">
    <property type="entry name" value="PUF_NOP9"/>
    <property type="match status" value="1"/>
</dbReference>
<gene>
    <name evidence="4" type="ORF">FME351_LOCUS2164</name>
</gene>
<feature type="domain" description="GOLD" evidence="3">
    <location>
        <begin position="553"/>
        <end position="635"/>
    </location>
</feature>
<dbReference type="InterPro" id="IPR016024">
    <property type="entry name" value="ARM-type_fold"/>
</dbReference>
<evidence type="ECO:0000313" key="4">
    <source>
        <dbReference type="EMBL" id="CAF3328107.1"/>
    </source>
</evidence>
<dbReference type="GO" id="GO:0000480">
    <property type="term" value="P:endonucleolytic cleavage in 5'-ETS of tricistronic rRNA transcript (SSU-rRNA, 5.8S rRNA, LSU-rRNA)"/>
    <property type="evidence" value="ECO:0007669"/>
    <property type="project" value="TreeGrafter"/>
</dbReference>
<dbReference type="InterPro" id="IPR001313">
    <property type="entry name" value="Pumilio_RNA-bd_rpt"/>
</dbReference>
<dbReference type="Gene3D" id="1.25.10.10">
    <property type="entry name" value="Leucine-rich Repeat Variant"/>
    <property type="match status" value="2"/>
</dbReference>
<dbReference type="SMART" id="SM01190">
    <property type="entry name" value="EMP24_GP25L"/>
    <property type="match status" value="1"/>
</dbReference>
<dbReference type="SUPFAM" id="SSF48371">
    <property type="entry name" value="ARM repeat"/>
    <property type="match status" value="2"/>
</dbReference>
<proteinExistence type="predicted"/>
<dbReference type="GO" id="GO:0030686">
    <property type="term" value="C:90S preribosome"/>
    <property type="evidence" value="ECO:0007669"/>
    <property type="project" value="TreeGrafter"/>
</dbReference>
<protein>
    <recommendedName>
        <fullName evidence="3">GOLD domain-containing protein</fullName>
    </recommendedName>
</protein>
<dbReference type="Pfam" id="PF01105">
    <property type="entry name" value="EMP24_GP25L"/>
    <property type="match status" value="1"/>
</dbReference>
<feature type="transmembrane region" description="Helical" evidence="2">
    <location>
        <begin position="711"/>
        <end position="735"/>
    </location>
</feature>
<feature type="transmembrane region" description="Helical" evidence="2">
    <location>
        <begin position="516"/>
        <end position="538"/>
    </location>
</feature>
<keyword evidence="2" id="KW-0472">Membrane</keyword>
<dbReference type="PROSITE" id="PS50866">
    <property type="entry name" value="GOLD"/>
    <property type="match status" value="1"/>
</dbReference>
<keyword evidence="2" id="KW-1133">Transmembrane helix</keyword>
<dbReference type="GO" id="GO:0000056">
    <property type="term" value="P:ribosomal small subunit export from nucleus"/>
    <property type="evidence" value="ECO:0007669"/>
    <property type="project" value="TreeGrafter"/>
</dbReference>
<accession>A0A817UA36</accession>
<evidence type="ECO:0000313" key="5">
    <source>
        <dbReference type="Proteomes" id="UP000663869"/>
    </source>
</evidence>
<dbReference type="Gene3D" id="2.60.120.680">
    <property type="entry name" value="GOLD domain"/>
    <property type="match status" value="1"/>
</dbReference>
<dbReference type="SUPFAM" id="SSF101576">
    <property type="entry name" value="Supernatant protein factor (SPF), C-terminal domain"/>
    <property type="match status" value="1"/>
</dbReference>
<dbReference type="PANTHER" id="PTHR13102:SF0">
    <property type="entry name" value="NUCLEOLAR PROTEIN 9"/>
    <property type="match status" value="1"/>
</dbReference>
<dbReference type="EMBL" id="CAJNYU010000076">
    <property type="protein sequence ID" value="CAF3328107.1"/>
    <property type="molecule type" value="Genomic_DNA"/>
</dbReference>
<name>A0A817UA36_9BILA</name>
<evidence type="ECO:0000256" key="2">
    <source>
        <dbReference type="SAM" id="Phobius"/>
    </source>
</evidence>
<comment type="caution">
    <text evidence="4">The sequence shown here is derived from an EMBL/GenBank/DDBJ whole genome shotgun (WGS) entry which is preliminary data.</text>
</comment>
<dbReference type="PANTHER" id="PTHR13102">
    <property type="entry name" value="NUCLEOLAR PROTEIN 9"/>
    <property type="match status" value="1"/>
</dbReference>
<keyword evidence="1" id="KW-0677">Repeat</keyword>
<keyword evidence="2" id="KW-0812">Transmembrane</keyword>